<name>A0ABP3JVJ6_9SPHN</name>
<dbReference type="Gene3D" id="1.20.1290.10">
    <property type="entry name" value="AhpD-like"/>
    <property type="match status" value="1"/>
</dbReference>
<dbReference type="InterPro" id="IPR004675">
    <property type="entry name" value="AhpD_core"/>
</dbReference>
<dbReference type="PANTHER" id="PTHR34846">
    <property type="entry name" value="4-CARBOXYMUCONOLACTONE DECARBOXYLASE FAMILY PROTEIN (AFU_ORTHOLOGUE AFUA_6G11590)"/>
    <property type="match status" value="1"/>
</dbReference>
<evidence type="ECO:0000313" key="2">
    <source>
        <dbReference type="EMBL" id="GAA0464939.1"/>
    </source>
</evidence>
<dbReference type="InterPro" id="IPR003779">
    <property type="entry name" value="CMD-like"/>
</dbReference>
<dbReference type="Pfam" id="PF02627">
    <property type="entry name" value="CMD"/>
    <property type="match status" value="1"/>
</dbReference>
<evidence type="ECO:0000313" key="3">
    <source>
        <dbReference type="Proteomes" id="UP001500713"/>
    </source>
</evidence>
<proteinExistence type="predicted"/>
<dbReference type="InterPro" id="IPR029032">
    <property type="entry name" value="AhpD-like"/>
</dbReference>
<accession>A0ABP3JVJ6</accession>
<sequence length="151" mass="17166">MEARIDYMKVSPDSFQAVWGLEQFVSQKAGIEPRLLHLVKIRASQINGCAFCIDMHVKEARKEGIGDQWLSLISAWKESPVYDEKERAVLAWTESLTNVSETGAPDRDFDALKSHFNEEEITKLTVAIGTINIWNRMALGFRSQHEVDLTN</sequence>
<dbReference type="PANTHER" id="PTHR34846:SF10">
    <property type="entry name" value="CYTOPLASMIC PROTEIN"/>
    <property type="match status" value="1"/>
</dbReference>
<organism evidence="2 3">
    <name type="scientific">Parasphingorhabdus litoris</name>
    <dbReference type="NCBI Taxonomy" id="394733"/>
    <lineage>
        <taxon>Bacteria</taxon>
        <taxon>Pseudomonadati</taxon>
        <taxon>Pseudomonadota</taxon>
        <taxon>Alphaproteobacteria</taxon>
        <taxon>Sphingomonadales</taxon>
        <taxon>Sphingomonadaceae</taxon>
        <taxon>Parasphingorhabdus</taxon>
    </lineage>
</organism>
<keyword evidence="3" id="KW-1185">Reference proteome</keyword>
<evidence type="ECO:0000259" key="1">
    <source>
        <dbReference type="Pfam" id="PF02627"/>
    </source>
</evidence>
<reference evidence="3" key="1">
    <citation type="journal article" date="2019" name="Int. J. Syst. Evol. Microbiol.">
        <title>The Global Catalogue of Microorganisms (GCM) 10K type strain sequencing project: providing services to taxonomists for standard genome sequencing and annotation.</title>
        <authorList>
            <consortium name="The Broad Institute Genomics Platform"/>
            <consortium name="The Broad Institute Genome Sequencing Center for Infectious Disease"/>
            <person name="Wu L."/>
            <person name="Ma J."/>
        </authorList>
    </citation>
    <scope>NUCLEOTIDE SEQUENCE [LARGE SCALE GENOMIC DNA]</scope>
    <source>
        <strain evidence="3">JCM 14162</strain>
    </source>
</reference>
<dbReference type="Proteomes" id="UP001500713">
    <property type="component" value="Unassembled WGS sequence"/>
</dbReference>
<gene>
    <name evidence="2" type="ORF">GCM10009096_01820</name>
</gene>
<dbReference type="EMBL" id="BAAAEM010000002">
    <property type="protein sequence ID" value="GAA0464939.1"/>
    <property type="molecule type" value="Genomic_DNA"/>
</dbReference>
<dbReference type="SUPFAM" id="SSF69118">
    <property type="entry name" value="AhpD-like"/>
    <property type="match status" value="1"/>
</dbReference>
<dbReference type="RefSeq" id="WP_229954259.1">
    <property type="nucleotide sequence ID" value="NZ_BAAAEM010000002.1"/>
</dbReference>
<comment type="caution">
    <text evidence="2">The sequence shown here is derived from an EMBL/GenBank/DDBJ whole genome shotgun (WGS) entry which is preliminary data.</text>
</comment>
<dbReference type="NCBIfam" id="TIGR00778">
    <property type="entry name" value="ahpD_dom"/>
    <property type="match status" value="1"/>
</dbReference>
<feature type="domain" description="Carboxymuconolactone decarboxylase-like" evidence="1">
    <location>
        <begin position="12"/>
        <end position="94"/>
    </location>
</feature>
<protein>
    <submittedName>
        <fullName evidence="2">Carboxymuconolactone decarboxylase family protein</fullName>
    </submittedName>
</protein>